<evidence type="ECO:0000313" key="3">
    <source>
        <dbReference type="EMBL" id="EWC48069.1"/>
    </source>
</evidence>
<name>W7HWZ8_9PEZI</name>
<protein>
    <submittedName>
        <fullName evidence="3">Uncharacterized protein</fullName>
    </submittedName>
</protein>
<sequence>MPASTNSRPRGPEEERFLTQLRLVLNLLARDWDANLELLAEKLQKLCENFLQQQQETRLGLSTQREPNWVRDSLESIGIFQKARLAFAASLGLLMWNRGSIEPLGLARMLLPAEEDSKSPAPSSPSRPKSSGLHHYKPDLDEKACHLILISPHLSNDMENCDLEAWMEDCLQKALPSPIEEQSQAADAESTVWEDYEFVRKEDGTADAVSPKIYLRIDSLASSPSASKNIQQLMQNLLFVPTESDEEGPKYIGTEIVPVPDTEFQEVWDREALADWRRGASLLWTHGSLANPADSGNTPRAQGSDLLLGNLLGVKALDSIPVAASAVTMAKSAVEIGNATTNAMRTGADLLKRGAEIDAQIRTTVKTKVKTKVPEGTITTTKVSKVDSHVELPPPAAKPKKSGASAQKSEPTTPLEDPNMPLLSALEFAAPIVAGSAPVEGNAEPSLVADAAEASDLGGIPEEQATKLTDPEQSEANGEASAPLDDEAAGGSDVDGRRHDPEDDVESKPLPLPKPGALEKARKEFPCPEDYPDDKYYKAKFSRSVDDCIFSLKSADDALYKIISTHANDATPTFSVNSLEGRQLLSKLLVAIHRIVIMYICSENMIHQVTTAFDENQGVSVLSTGLDGVEVALGMLGPNPAALAAASILKAGRSMTKGREVKAAAKHQKKCKPFPVVLVLLSLTWAFS</sequence>
<gene>
    <name evidence="3" type="ORF">DRE_02648</name>
</gene>
<dbReference type="AlphaFoldDB" id="W7HWZ8"/>
<dbReference type="Proteomes" id="UP000024837">
    <property type="component" value="Unassembled WGS sequence"/>
</dbReference>
<organism evidence="3 4">
    <name type="scientific">Drechslerella stenobrocha 248</name>
    <dbReference type="NCBI Taxonomy" id="1043628"/>
    <lineage>
        <taxon>Eukaryota</taxon>
        <taxon>Fungi</taxon>
        <taxon>Dikarya</taxon>
        <taxon>Ascomycota</taxon>
        <taxon>Pezizomycotina</taxon>
        <taxon>Orbiliomycetes</taxon>
        <taxon>Orbiliales</taxon>
        <taxon>Orbiliaceae</taxon>
        <taxon>Drechslerella</taxon>
    </lineage>
</organism>
<keyword evidence="4" id="KW-1185">Reference proteome</keyword>
<accession>W7HWZ8</accession>
<evidence type="ECO:0000256" key="1">
    <source>
        <dbReference type="SAM" id="Coils"/>
    </source>
</evidence>
<feature type="compositionally biased region" description="Low complexity" evidence="2">
    <location>
        <begin position="119"/>
        <end position="131"/>
    </location>
</feature>
<evidence type="ECO:0000313" key="4">
    <source>
        <dbReference type="Proteomes" id="UP000024837"/>
    </source>
</evidence>
<proteinExistence type="predicted"/>
<dbReference type="EMBL" id="KI966406">
    <property type="protein sequence ID" value="EWC48069.1"/>
    <property type="molecule type" value="Genomic_DNA"/>
</dbReference>
<feature type="region of interest" description="Disordered" evidence="2">
    <location>
        <begin position="384"/>
        <end position="419"/>
    </location>
</feature>
<dbReference type="HOGENOM" id="CLU_345796_0_0_1"/>
<feature type="region of interest" description="Disordered" evidence="2">
    <location>
        <begin position="464"/>
        <end position="525"/>
    </location>
</feature>
<evidence type="ECO:0000256" key="2">
    <source>
        <dbReference type="SAM" id="MobiDB-lite"/>
    </source>
</evidence>
<keyword evidence="1" id="KW-0175">Coiled coil</keyword>
<reference evidence="3 4" key="1">
    <citation type="submission" date="2013-05" db="EMBL/GenBank/DDBJ databases">
        <title>Drechslerella stenobrocha genome reveals carnivorous origination and mechanical trapping mechanism of predatory fungi.</title>
        <authorList>
            <person name="Liu X."/>
            <person name="Zhang W."/>
            <person name="Liu K."/>
        </authorList>
    </citation>
    <scope>NUCLEOTIDE SEQUENCE [LARGE SCALE GENOMIC DNA]</scope>
    <source>
        <strain evidence="3 4">248</strain>
    </source>
</reference>
<feature type="coiled-coil region" evidence="1">
    <location>
        <begin position="29"/>
        <end position="56"/>
    </location>
</feature>
<dbReference type="OrthoDB" id="5359302at2759"/>
<feature type="region of interest" description="Disordered" evidence="2">
    <location>
        <begin position="115"/>
        <end position="135"/>
    </location>
</feature>